<gene>
    <name evidence="1" type="ORF">D3H65_05970</name>
</gene>
<dbReference type="EMBL" id="CP032157">
    <property type="protein sequence ID" value="AXY73553.1"/>
    <property type="molecule type" value="Genomic_DNA"/>
</dbReference>
<sequence>MKIGTQNLNEKRKKAIKEATADVCKILASDEFKQRVLAQQWLVSCDLINGQPDVMTGQQVFDLINKKIPDYSVHPRHPWNAIAQTDPANDRVAIKPARIKNWNATDKKERANLINTIAHETMHILSGSFRDGGHGTTECPDARLVSYGIGNLVEELWLASHP</sequence>
<dbReference type="AlphaFoldDB" id="A0A3B7MJS2"/>
<proteinExistence type="predicted"/>
<protein>
    <submittedName>
        <fullName evidence="1">Uncharacterized protein</fullName>
    </submittedName>
</protein>
<accession>A0A3B7MJS2</accession>
<dbReference type="Proteomes" id="UP000263900">
    <property type="component" value="Chromosome"/>
</dbReference>
<name>A0A3B7MJS2_9BACT</name>
<dbReference type="OrthoDB" id="7065754at2"/>
<organism evidence="1 2">
    <name type="scientific">Paraflavitalea soli</name>
    <dbReference type="NCBI Taxonomy" id="2315862"/>
    <lineage>
        <taxon>Bacteria</taxon>
        <taxon>Pseudomonadati</taxon>
        <taxon>Bacteroidota</taxon>
        <taxon>Chitinophagia</taxon>
        <taxon>Chitinophagales</taxon>
        <taxon>Chitinophagaceae</taxon>
        <taxon>Paraflavitalea</taxon>
    </lineage>
</organism>
<evidence type="ECO:0000313" key="2">
    <source>
        <dbReference type="Proteomes" id="UP000263900"/>
    </source>
</evidence>
<reference evidence="1 2" key="1">
    <citation type="submission" date="2018-09" db="EMBL/GenBank/DDBJ databases">
        <title>Genome sequencing of strain 6GH32-13.</title>
        <authorList>
            <person name="Weon H.-Y."/>
            <person name="Heo J."/>
            <person name="Kwon S.-W."/>
        </authorList>
    </citation>
    <scope>NUCLEOTIDE SEQUENCE [LARGE SCALE GENOMIC DNA]</scope>
    <source>
        <strain evidence="1 2">5GH32-13</strain>
    </source>
</reference>
<keyword evidence="2" id="KW-1185">Reference proteome</keyword>
<dbReference type="KEGG" id="pseg:D3H65_05970"/>
<evidence type="ECO:0000313" key="1">
    <source>
        <dbReference type="EMBL" id="AXY73553.1"/>
    </source>
</evidence>